<organism evidence="2 3">
    <name type="scientific">Bradyrhizobium valentinum</name>
    <dbReference type="NCBI Taxonomy" id="1518501"/>
    <lineage>
        <taxon>Bacteria</taxon>
        <taxon>Pseudomonadati</taxon>
        <taxon>Pseudomonadota</taxon>
        <taxon>Alphaproteobacteria</taxon>
        <taxon>Hyphomicrobiales</taxon>
        <taxon>Nitrobacteraceae</taxon>
        <taxon>Bradyrhizobium</taxon>
    </lineage>
</organism>
<dbReference type="Proteomes" id="UP000051913">
    <property type="component" value="Unassembled WGS sequence"/>
</dbReference>
<feature type="region of interest" description="Disordered" evidence="1">
    <location>
        <begin position="101"/>
        <end position="122"/>
    </location>
</feature>
<dbReference type="AlphaFoldDB" id="A0A0R3LD89"/>
<keyword evidence="3" id="KW-1185">Reference proteome</keyword>
<dbReference type="STRING" id="1518501.CQ10_09700"/>
<proteinExistence type="predicted"/>
<reference evidence="2 3" key="1">
    <citation type="submission" date="2014-03" db="EMBL/GenBank/DDBJ databases">
        <title>Bradyrhizobium valentinum sp. nov., isolated from effective nodules of Lupinus mariae-josephae, a lupine endemic of basic-lime soils in Eastern Spain.</title>
        <authorList>
            <person name="Duran D."/>
            <person name="Rey L."/>
            <person name="Navarro A."/>
            <person name="Busquets A."/>
            <person name="Imperial J."/>
            <person name="Ruiz-Argueso T."/>
        </authorList>
    </citation>
    <scope>NUCLEOTIDE SEQUENCE [LARGE SCALE GENOMIC DNA]</scope>
    <source>
        <strain evidence="2 3">LmjM3</strain>
    </source>
</reference>
<feature type="region of interest" description="Disordered" evidence="1">
    <location>
        <begin position="54"/>
        <end position="88"/>
    </location>
</feature>
<sequence>MTFRTPVLVVVLSLLGSGVNCLEELEGFPDSTLTADQWQQRVLDARRLSEEYVAKARTRSAGPPSSDQEDAEAADQRAMNDPSLQRGDMIVTSKGLFVFTGDDRKERTPADFSPVLEPHRPP</sequence>
<gene>
    <name evidence="2" type="ORF">CP49_04115</name>
</gene>
<name>A0A0R3LD89_9BRAD</name>
<evidence type="ECO:0000256" key="1">
    <source>
        <dbReference type="SAM" id="MobiDB-lite"/>
    </source>
</evidence>
<protein>
    <submittedName>
        <fullName evidence="2">Uncharacterized protein</fullName>
    </submittedName>
</protein>
<evidence type="ECO:0000313" key="3">
    <source>
        <dbReference type="Proteomes" id="UP000051913"/>
    </source>
</evidence>
<comment type="caution">
    <text evidence="2">The sequence shown here is derived from an EMBL/GenBank/DDBJ whole genome shotgun (WGS) entry which is preliminary data.</text>
</comment>
<evidence type="ECO:0000313" key="2">
    <source>
        <dbReference type="EMBL" id="KRR03139.1"/>
    </source>
</evidence>
<accession>A0A0R3LD89</accession>
<dbReference type="EMBL" id="LLXX01000143">
    <property type="protein sequence ID" value="KRR03139.1"/>
    <property type="molecule type" value="Genomic_DNA"/>
</dbReference>